<feature type="compositionally biased region" description="Basic residues" evidence="1">
    <location>
        <begin position="47"/>
        <end position="58"/>
    </location>
</feature>
<feature type="region of interest" description="Disordered" evidence="1">
    <location>
        <begin position="1"/>
        <end position="67"/>
    </location>
</feature>
<comment type="caution">
    <text evidence="2">The sequence shown here is derived from an EMBL/GenBank/DDBJ whole genome shotgun (WGS) entry which is preliminary data.</text>
</comment>
<evidence type="ECO:0000256" key="1">
    <source>
        <dbReference type="SAM" id="MobiDB-lite"/>
    </source>
</evidence>
<evidence type="ECO:0000313" key="3">
    <source>
        <dbReference type="Proteomes" id="UP001430953"/>
    </source>
</evidence>
<protein>
    <submittedName>
        <fullName evidence="2">Uncharacterized protein</fullName>
    </submittedName>
</protein>
<proteinExistence type="predicted"/>
<name>A0AAW2FGL7_9HYME</name>
<dbReference type="AlphaFoldDB" id="A0AAW2FGL7"/>
<gene>
    <name evidence="2" type="ORF">PUN28_012698</name>
</gene>
<accession>A0AAW2FGL7</accession>
<dbReference type="Proteomes" id="UP001430953">
    <property type="component" value="Unassembled WGS sequence"/>
</dbReference>
<reference evidence="2 3" key="1">
    <citation type="submission" date="2023-03" db="EMBL/GenBank/DDBJ databases">
        <title>High recombination rates correlate with genetic variation in Cardiocondyla obscurior ants.</title>
        <authorList>
            <person name="Errbii M."/>
        </authorList>
    </citation>
    <scope>NUCLEOTIDE SEQUENCE [LARGE SCALE GENOMIC DNA]</scope>
    <source>
        <strain evidence="2">Alpha-2009</strain>
        <tissue evidence="2">Whole body</tissue>
    </source>
</reference>
<evidence type="ECO:0000313" key="2">
    <source>
        <dbReference type="EMBL" id="KAL0113744.1"/>
    </source>
</evidence>
<sequence>MLRHDDEEPSASLRQRNLTTGESIGEETWRRVRVVSAGTTENWGTSRTKRTSWRRKRWFAGGREGQR</sequence>
<dbReference type="EMBL" id="JADYXP020000012">
    <property type="protein sequence ID" value="KAL0113744.1"/>
    <property type="molecule type" value="Genomic_DNA"/>
</dbReference>
<feature type="compositionally biased region" description="Polar residues" evidence="1">
    <location>
        <begin position="12"/>
        <end position="22"/>
    </location>
</feature>
<organism evidence="2 3">
    <name type="scientific">Cardiocondyla obscurior</name>
    <dbReference type="NCBI Taxonomy" id="286306"/>
    <lineage>
        <taxon>Eukaryota</taxon>
        <taxon>Metazoa</taxon>
        <taxon>Ecdysozoa</taxon>
        <taxon>Arthropoda</taxon>
        <taxon>Hexapoda</taxon>
        <taxon>Insecta</taxon>
        <taxon>Pterygota</taxon>
        <taxon>Neoptera</taxon>
        <taxon>Endopterygota</taxon>
        <taxon>Hymenoptera</taxon>
        <taxon>Apocrita</taxon>
        <taxon>Aculeata</taxon>
        <taxon>Formicoidea</taxon>
        <taxon>Formicidae</taxon>
        <taxon>Myrmicinae</taxon>
        <taxon>Cardiocondyla</taxon>
    </lineage>
</organism>
<keyword evidence="3" id="KW-1185">Reference proteome</keyword>